<sequence length="371" mass="41073">MQSLRDAPGYAEMEDYYDSDFVPLHLIDRYSALQLERQKKTEQLFIAASQAHGLAATHDGLALAGDSTASLHFTTQSSLSAAHLSSSSKRQQEEQQQRSGQRSPQRRSIAASTRSNSGSRNSAPRQAPRTSMALDAIYAARDISHGYPTASATSSGDALLSTTLHPTPPAASPSSSRTLKTKNAAKSSANARAARTHRHTKTERKPPESTDEPLQRDLYDSAAEAYRQEHFFNESRRLGKPFVPSGGSGLDMPTRFMLGDCVKALYRSIVPDWREASPMVVSTAEDLIAVYFSLEKLEKAQVTALLQYMNACLLHNAAIREFHLTKVTEGWDVLTNEGYVLYTFRPPWVKKRAFLPDTINPLYAHLREGED</sequence>
<dbReference type="RefSeq" id="XP_015655223.1">
    <property type="nucleotide sequence ID" value="XM_015806301.1"/>
</dbReference>
<organism evidence="2 3">
    <name type="scientific">Leptomonas pyrrhocoris</name>
    <name type="common">Firebug parasite</name>
    <dbReference type="NCBI Taxonomy" id="157538"/>
    <lineage>
        <taxon>Eukaryota</taxon>
        <taxon>Discoba</taxon>
        <taxon>Euglenozoa</taxon>
        <taxon>Kinetoplastea</taxon>
        <taxon>Metakinetoplastina</taxon>
        <taxon>Trypanosomatida</taxon>
        <taxon>Trypanosomatidae</taxon>
        <taxon>Leishmaniinae</taxon>
        <taxon>Leptomonas</taxon>
    </lineage>
</organism>
<protein>
    <submittedName>
        <fullName evidence="2">Uncharacterized protein</fullName>
    </submittedName>
</protein>
<feature type="region of interest" description="Disordered" evidence="1">
    <location>
        <begin position="80"/>
        <end position="130"/>
    </location>
</feature>
<proteinExistence type="predicted"/>
<dbReference type="PANTHER" id="PTHR40430">
    <property type="entry name" value="T. BRUCEI SPP.-SPECIFIC PROTEIN"/>
    <property type="match status" value="1"/>
</dbReference>
<keyword evidence="3" id="KW-1185">Reference proteome</keyword>
<accession>A0A0N0DT21</accession>
<dbReference type="VEuPathDB" id="TriTrypDB:LpyrH10_19_1540"/>
<gene>
    <name evidence="2" type="ORF">ABB37_07603</name>
</gene>
<evidence type="ECO:0000313" key="2">
    <source>
        <dbReference type="EMBL" id="KPA76784.1"/>
    </source>
</evidence>
<dbReference type="GeneID" id="26907888"/>
<evidence type="ECO:0000256" key="1">
    <source>
        <dbReference type="SAM" id="MobiDB-lite"/>
    </source>
</evidence>
<dbReference type="AlphaFoldDB" id="A0A0N0DT21"/>
<feature type="compositionally biased region" description="Polar residues" evidence="1">
    <location>
        <begin position="110"/>
        <end position="124"/>
    </location>
</feature>
<feature type="compositionally biased region" description="Low complexity" evidence="1">
    <location>
        <begin position="97"/>
        <end position="108"/>
    </location>
</feature>
<feature type="compositionally biased region" description="Low complexity" evidence="1">
    <location>
        <begin position="172"/>
        <end position="193"/>
    </location>
</feature>
<dbReference type="Proteomes" id="UP000037923">
    <property type="component" value="Unassembled WGS sequence"/>
</dbReference>
<feature type="compositionally biased region" description="Basic and acidic residues" evidence="1">
    <location>
        <begin position="203"/>
        <end position="215"/>
    </location>
</feature>
<feature type="region of interest" description="Disordered" evidence="1">
    <location>
        <begin position="148"/>
        <end position="215"/>
    </location>
</feature>
<dbReference type="OMA" id="RPPWVKK"/>
<feature type="compositionally biased region" description="Low complexity" evidence="1">
    <location>
        <begin position="80"/>
        <end position="89"/>
    </location>
</feature>
<dbReference type="PANTHER" id="PTHR40430:SF1">
    <property type="entry name" value="T. BRUCEI SPP.-SPECIFIC PROTEIN"/>
    <property type="match status" value="1"/>
</dbReference>
<dbReference type="OrthoDB" id="272502at2759"/>
<evidence type="ECO:0000313" key="3">
    <source>
        <dbReference type="Proteomes" id="UP000037923"/>
    </source>
</evidence>
<reference evidence="2 3" key="1">
    <citation type="submission" date="2015-07" db="EMBL/GenBank/DDBJ databases">
        <title>High-quality genome of monoxenous trypanosomatid Leptomonas pyrrhocoris.</title>
        <authorList>
            <person name="Flegontov P."/>
            <person name="Butenko A."/>
            <person name="Firsov S."/>
            <person name="Vlcek C."/>
            <person name="Logacheva M.D."/>
            <person name="Field M."/>
            <person name="Filatov D."/>
            <person name="Flegontova O."/>
            <person name="Gerasimov E."/>
            <person name="Jackson A.P."/>
            <person name="Kelly S."/>
            <person name="Opperdoes F."/>
            <person name="O'Reilly A."/>
            <person name="Votypka J."/>
            <person name="Yurchenko V."/>
            <person name="Lukes J."/>
        </authorList>
    </citation>
    <scope>NUCLEOTIDE SEQUENCE [LARGE SCALE GENOMIC DNA]</scope>
    <source>
        <strain evidence="2">H10</strain>
    </source>
</reference>
<dbReference type="EMBL" id="LGTL01000019">
    <property type="protein sequence ID" value="KPA76784.1"/>
    <property type="molecule type" value="Genomic_DNA"/>
</dbReference>
<name>A0A0N0DT21_LEPPY</name>
<comment type="caution">
    <text evidence="2">The sequence shown here is derived from an EMBL/GenBank/DDBJ whole genome shotgun (WGS) entry which is preliminary data.</text>
</comment>